<gene>
    <name evidence="1" type="ORF">EGM88_03065</name>
</gene>
<evidence type="ECO:0008006" key="3">
    <source>
        <dbReference type="Google" id="ProtNLM"/>
    </source>
</evidence>
<dbReference type="AlphaFoldDB" id="A0A3N4NT85"/>
<keyword evidence="2" id="KW-1185">Reference proteome</keyword>
<comment type="caution">
    <text evidence="1">The sequence shown here is derived from an EMBL/GenBank/DDBJ whole genome shotgun (WGS) entry which is preliminary data.</text>
</comment>
<dbReference type="SUPFAM" id="SSF100950">
    <property type="entry name" value="NagB/RpiA/CoA transferase-like"/>
    <property type="match status" value="1"/>
</dbReference>
<organism evidence="1 2">
    <name type="scientific">Aureibaculum marinum</name>
    <dbReference type="NCBI Taxonomy" id="2487930"/>
    <lineage>
        <taxon>Bacteria</taxon>
        <taxon>Pseudomonadati</taxon>
        <taxon>Bacteroidota</taxon>
        <taxon>Flavobacteriia</taxon>
        <taxon>Flavobacteriales</taxon>
        <taxon>Flavobacteriaceae</taxon>
        <taxon>Aureibaculum</taxon>
    </lineage>
</organism>
<evidence type="ECO:0000313" key="2">
    <source>
        <dbReference type="Proteomes" id="UP000270856"/>
    </source>
</evidence>
<dbReference type="InterPro" id="IPR024185">
    <property type="entry name" value="FTHF_cligase-like_sf"/>
</dbReference>
<dbReference type="InterPro" id="IPR037171">
    <property type="entry name" value="NagB/RpiA_transferase-like"/>
</dbReference>
<reference evidence="1 2" key="1">
    <citation type="submission" date="2018-11" db="EMBL/GenBank/DDBJ databases">
        <title>Aureibaculum marinum gen. nov., sp. nov., a member of the family Flavobacteriaceae isolated from the Bohai Sea.</title>
        <authorList>
            <person name="Ji X."/>
        </authorList>
    </citation>
    <scope>NUCLEOTIDE SEQUENCE [LARGE SCALE GENOMIC DNA]</scope>
    <source>
        <strain evidence="1 2">BH-SD17</strain>
    </source>
</reference>
<accession>A0A3N4NT85</accession>
<dbReference type="EMBL" id="RPFJ01000003">
    <property type="protein sequence ID" value="RPD99541.1"/>
    <property type="molecule type" value="Genomic_DNA"/>
</dbReference>
<dbReference type="RefSeq" id="WP_123896506.1">
    <property type="nucleotide sequence ID" value="NZ_RPFJ01000003.1"/>
</dbReference>
<sequence>MNLLKKLFSATPEGEPNKTTDKTNTERNIPKMASLDETFVQNFIYKGGKFLYCTNYEEVNKNLLNILQENNWEKVVCFDSDLKKVLTIVERDYTEQIIKQYPFFTYCEHLLADEGSILFSSEQVHFHKIVDLPDYFIVLARTSQMVRDKSEGLMGIKQNYLKNFPTNISSIKSYKPEKVDDDFLSFGNNNAKKLYLLLLEDL</sequence>
<dbReference type="Gene3D" id="3.40.50.10420">
    <property type="entry name" value="NagB/RpiA/CoA transferase-like"/>
    <property type="match status" value="1"/>
</dbReference>
<dbReference type="Proteomes" id="UP000270856">
    <property type="component" value="Unassembled WGS sequence"/>
</dbReference>
<proteinExistence type="predicted"/>
<name>A0A3N4NT85_9FLAO</name>
<evidence type="ECO:0000313" key="1">
    <source>
        <dbReference type="EMBL" id="RPD99541.1"/>
    </source>
</evidence>
<protein>
    <recommendedName>
        <fullName evidence="3">Lactate utilization protein B/C</fullName>
    </recommendedName>
</protein>
<dbReference type="OrthoDB" id="1425114at2"/>